<evidence type="ECO:0000256" key="1">
    <source>
        <dbReference type="SAM" id="MobiDB-lite"/>
    </source>
</evidence>
<sequence length="169" mass="18283">MRSKTVGLLFATGAGVIGGKYLFEPRILEQKEQKERERELKLATTTTTSAIMSTGPHEDQPLQSHSEPQHAPFPVPLSAPPPPSFIQPTHSSLTPSAIANTRTLACLPSTEISRSAHPDDAAKIMDEPLPSSPLIAKKIPSKEDSGEMQAEPYTKSPAGEGLFGRVKFW</sequence>
<dbReference type="Pfam" id="PF23670">
    <property type="entry name" value="PIGBOS1"/>
    <property type="match status" value="1"/>
</dbReference>
<feature type="region of interest" description="Disordered" evidence="1">
    <location>
        <begin position="122"/>
        <end position="157"/>
    </location>
</feature>
<dbReference type="InterPro" id="IPR057394">
    <property type="entry name" value="PIGBOS1"/>
</dbReference>
<gene>
    <name evidence="2" type="ORF">TWF694_002013</name>
</gene>
<comment type="caution">
    <text evidence="2">The sequence shown here is derived from an EMBL/GenBank/DDBJ whole genome shotgun (WGS) entry which is preliminary data.</text>
</comment>
<reference evidence="2 3" key="1">
    <citation type="submission" date="2019-10" db="EMBL/GenBank/DDBJ databases">
        <authorList>
            <person name="Palmer J.M."/>
        </authorList>
    </citation>
    <scope>NUCLEOTIDE SEQUENCE [LARGE SCALE GENOMIC DNA]</scope>
    <source>
        <strain evidence="2 3">TWF694</strain>
    </source>
</reference>
<organism evidence="2 3">
    <name type="scientific">Orbilia ellipsospora</name>
    <dbReference type="NCBI Taxonomy" id="2528407"/>
    <lineage>
        <taxon>Eukaryota</taxon>
        <taxon>Fungi</taxon>
        <taxon>Dikarya</taxon>
        <taxon>Ascomycota</taxon>
        <taxon>Pezizomycotina</taxon>
        <taxon>Orbiliomycetes</taxon>
        <taxon>Orbiliales</taxon>
        <taxon>Orbiliaceae</taxon>
        <taxon>Orbilia</taxon>
    </lineage>
</organism>
<name>A0AAV9X767_9PEZI</name>
<feature type="region of interest" description="Disordered" evidence="1">
    <location>
        <begin position="34"/>
        <end position="92"/>
    </location>
</feature>
<evidence type="ECO:0000313" key="3">
    <source>
        <dbReference type="Proteomes" id="UP001365542"/>
    </source>
</evidence>
<feature type="compositionally biased region" description="Pro residues" evidence="1">
    <location>
        <begin position="71"/>
        <end position="85"/>
    </location>
</feature>
<keyword evidence="3" id="KW-1185">Reference proteome</keyword>
<dbReference type="EMBL" id="JAVHJO010000010">
    <property type="protein sequence ID" value="KAK6535559.1"/>
    <property type="molecule type" value="Genomic_DNA"/>
</dbReference>
<evidence type="ECO:0000313" key="2">
    <source>
        <dbReference type="EMBL" id="KAK6535559.1"/>
    </source>
</evidence>
<protein>
    <submittedName>
        <fullName evidence="2">Uncharacterized protein</fullName>
    </submittedName>
</protein>
<accession>A0AAV9X767</accession>
<dbReference type="AlphaFoldDB" id="A0AAV9X767"/>
<proteinExistence type="predicted"/>
<dbReference type="Proteomes" id="UP001365542">
    <property type="component" value="Unassembled WGS sequence"/>
</dbReference>